<name>G7IY16_MEDTR</name>
<keyword evidence="3" id="KW-1185">Reference proteome</keyword>
<reference evidence="1 3" key="2">
    <citation type="journal article" date="2014" name="BMC Genomics">
        <title>An improved genome release (version Mt4.0) for the model legume Medicago truncatula.</title>
        <authorList>
            <person name="Tang H."/>
            <person name="Krishnakumar V."/>
            <person name="Bidwell S."/>
            <person name="Rosen B."/>
            <person name="Chan A."/>
            <person name="Zhou S."/>
            <person name="Gentzbittel L."/>
            <person name="Childs K.L."/>
            <person name="Yandell M."/>
            <person name="Gundlach H."/>
            <person name="Mayer K.F."/>
            <person name="Schwartz D.C."/>
            <person name="Town C.D."/>
        </authorList>
    </citation>
    <scope>GENOME REANNOTATION</scope>
    <source>
        <strain evidence="2 3">cv. Jemalong A17</strain>
    </source>
</reference>
<reference evidence="1 3" key="1">
    <citation type="journal article" date="2011" name="Nature">
        <title>The Medicago genome provides insight into the evolution of rhizobial symbioses.</title>
        <authorList>
            <person name="Young N.D."/>
            <person name="Debelle F."/>
            <person name="Oldroyd G.E."/>
            <person name="Geurts R."/>
            <person name="Cannon S.B."/>
            <person name="Udvardi M.K."/>
            <person name="Benedito V.A."/>
            <person name="Mayer K.F."/>
            <person name="Gouzy J."/>
            <person name="Schoof H."/>
            <person name="Van de Peer Y."/>
            <person name="Proost S."/>
            <person name="Cook D.R."/>
            <person name="Meyers B.C."/>
            <person name="Spannagl M."/>
            <person name="Cheung F."/>
            <person name="De Mita S."/>
            <person name="Krishnakumar V."/>
            <person name="Gundlach H."/>
            <person name="Zhou S."/>
            <person name="Mudge J."/>
            <person name="Bharti A.K."/>
            <person name="Murray J.D."/>
            <person name="Naoumkina M.A."/>
            <person name="Rosen B."/>
            <person name="Silverstein K.A."/>
            <person name="Tang H."/>
            <person name="Rombauts S."/>
            <person name="Zhao P.X."/>
            <person name="Zhou P."/>
            <person name="Barbe V."/>
            <person name="Bardou P."/>
            <person name="Bechner M."/>
            <person name="Bellec A."/>
            <person name="Berger A."/>
            <person name="Berges H."/>
            <person name="Bidwell S."/>
            <person name="Bisseling T."/>
            <person name="Choisne N."/>
            <person name="Couloux A."/>
            <person name="Denny R."/>
            <person name="Deshpande S."/>
            <person name="Dai X."/>
            <person name="Doyle J.J."/>
            <person name="Dudez A.M."/>
            <person name="Farmer A.D."/>
            <person name="Fouteau S."/>
            <person name="Franken C."/>
            <person name="Gibelin C."/>
            <person name="Gish J."/>
            <person name="Goldstein S."/>
            <person name="Gonzalez A.J."/>
            <person name="Green P.J."/>
            <person name="Hallab A."/>
            <person name="Hartog M."/>
            <person name="Hua A."/>
            <person name="Humphray S.J."/>
            <person name="Jeong D.H."/>
            <person name="Jing Y."/>
            <person name="Jocker A."/>
            <person name="Kenton S.M."/>
            <person name="Kim D.J."/>
            <person name="Klee K."/>
            <person name="Lai H."/>
            <person name="Lang C."/>
            <person name="Lin S."/>
            <person name="Macmil S.L."/>
            <person name="Magdelenat G."/>
            <person name="Matthews L."/>
            <person name="McCorrison J."/>
            <person name="Monaghan E.L."/>
            <person name="Mun J.H."/>
            <person name="Najar F.Z."/>
            <person name="Nicholson C."/>
            <person name="Noirot C."/>
            <person name="O'Bleness M."/>
            <person name="Paule C.R."/>
            <person name="Poulain J."/>
            <person name="Prion F."/>
            <person name="Qin B."/>
            <person name="Qu C."/>
            <person name="Retzel E.F."/>
            <person name="Riddle C."/>
            <person name="Sallet E."/>
            <person name="Samain S."/>
            <person name="Samson N."/>
            <person name="Sanders I."/>
            <person name="Saurat O."/>
            <person name="Scarpelli C."/>
            <person name="Schiex T."/>
            <person name="Segurens B."/>
            <person name="Severin A.J."/>
            <person name="Sherrier D.J."/>
            <person name="Shi R."/>
            <person name="Sims S."/>
            <person name="Singer S.R."/>
            <person name="Sinharoy S."/>
            <person name="Sterck L."/>
            <person name="Viollet A."/>
            <person name="Wang B.B."/>
            <person name="Wang K."/>
            <person name="Wang M."/>
            <person name="Wang X."/>
            <person name="Warfsmann J."/>
            <person name="Weissenbach J."/>
            <person name="White D.D."/>
            <person name="White J.D."/>
            <person name="Wiley G.B."/>
            <person name="Wincker P."/>
            <person name="Xing Y."/>
            <person name="Yang L."/>
            <person name="Yao Z."/>
            <person name="Ying F."/>
            <person name="Zhai J."/>
            <person name="Zhou L."/>
            <person name="Zuber A."/>
            <person name="Denarie J."/>
            <person name="Dixon R.A."/>
            <person name="May G.D."/>
            <person name="Schwartz D.C."/>
            <person name="Rogers J."/>
            <person name="Quetier F."/>
            <person name="Town C.D."/>
            <person name="Roe B.A."/>
        </authorList>
    </citation>
    <scope>NUCLEOTIDE SEQUENCE [LARGE SCALE GENOMIC DNA]</scope>
    <source>
        <strain evidence="1">A17</strain>
        <strain evidence="2 3">cv. Jemalong A17</strain>
    </source>
</reference>
<gene>
    <name evidence="1" type="ordered locus">MTR_3g052160</name>
</gene>
<dbReference type="AlphaFoldDB" id="G7IY16"/>
<dbReference type="EnsemblPlants" id="AES70358">
    <property type="protein sequence ID" value="AES70358"/>
    <property type="gene ID" value="MTR_3g052160"/>
</dbReference>
<dbReference type="PaxDb" id="3880-AES70358"/>
<dbReference type="EMBL" id="CM001219">
    <property type="protein sequence ID" value="AES70358.1"/>
    <property type="molecule type" value="Genomic_DNA"/>
</dbReference>
<evidence type="ECO:0000313" key="1">
    <source>
        <dbReference type="EMBL" id="AES70358.1"/>
    </source>
</evidence>
<proteinExistence type="predicted"/>
<protein>
    <submittedName>
        <fullName evidence="1 2">Uncharacterized protein</fullName>
    </submittedName>
</protein>
<dbReference type="Proteomes" id="UP000002051">
    <property type="component" value="Chromosome 3"/>
</dbReference>
<organism evidence="1 3">
    <name type="scientific">Medicago truncatula</name>
    <name type="common">Barrel medic</name>
    <name type="synonym">Medicago tribuloides</name>
    <dbReference type="NCBI Taxonomy" id="3880"/>
    <lineage>
        <taxon>Eukaryota</taxon>
        <taxon>Viridiplantae</taxon>
        <taxon>Streptophyta</taxon>
        <taxon>Embryophyta</taxon>
        <taxon>Tracheophyta</taxon>
        <taxon>Spermatophyta</taxon>
        <taxon>Magnoliopsida</taxon>
        <taxon>eudicotyledons</taxon>
        <taxon>Gunneridae</taxon>
        <taxon>Pentapetalae</taxon>
        <taxon>rosids</taxon>
        <taxon>fabids</taxon>
        <taxon>Fabales</taxon>
        <taxon>Fabaceae</taxon>
        <taxon>Papilionoideae</taxon>
        <taxon>50 kb inversion clade</taxon>
        <taxon>NPAAA clade</taxon>
        <taxon>Hologalegina</taxon>
        <taxon>IRL clade</taxon>
        <taxon>Trifolieae</taxon>
        <taxon>Medicago</taxon>
    </lineage>
</organism>
<reference evidence="2" key="3">
    <citation type="submission" date="2015-04" db="UniProtKB">
        <authorList>
            <consortium name="EnsemblPlants"/>
        </authorList>
    </citation>
    <scope>IDENTIFICATION</scope>
    <source>
        <strain evidence="2">cv. Jemalong A17</strain>
    </source>
</reference>
<dbReference type="HOGENOM" id="CLU_1809067_0_0_1"/>
<sequence>MSQGMISKAMSVIILCLNYQVLREVVKDITLMTMYVGKGEGLMLCEPIYAQYVGGLMPWLEFHAALRTKELIELRDLKVDDSGEGLSVSRGRCGSRGNHGNSKGCNKSKYKCFKFHKTNLFKKDRIGYRAMRILCNFPLPREL</sequence>
<evidence type="ECO:0000313" key="2">
    <source>
        <dbReference type="EnsemblPlants" id="AES70358"/>
    </source>
</evidence>
<accession>G7IY16</accession>
<evidence type="ECO:0000313" key="3">
    <source>
        <dbReference type="Proteomes" id="UP000002051"/>
    </source>
</evidence>